<evidence type="ECO:0000256" key="10">
    <source>
        <dbReference type="HAMAP-Rule" id="MF_00252"/>
    </source>
</evidence>
<dbReference type="FunFam" id="2.40.50.140:FF:000024">
    <property type="entry name" value="Lysine--tRNA ligase"/>
    <property type="match status" value="1"/>
</dbReference>
<evidence type="ECO:0000256" key="11">
    <source>
        <dbReference type="RuleBase" id="RU000336"/>
    </source>
</evidence>
<keyword evidence="10" id="KW-0963">Cytoplasm</keyword>
<dbReference type="InterPro" id="IPR045864">
    <property type="entry name" value="aa-tRNA-synth_II/BPL/LPL"/>
</dbReference>
<dbReference type="NCBIfam" id="NF001756">
    <property type="entry name" value="PRK00484.1"/>
    <property type="match status" value="1"/>
</dbReference>
<dbReference type="Gene3D" id="3.30.930.10">
    <property type="entry name" value="Bira Bifunctional Protein, Domain 2"/>
    <property type="match status" value="1"/>
</dbReference>
<evidence type="ECO:0000256" key="3">
    <source>
        <dbReference type="ARBA" id="ARBA00022598"/>
    </source>
</evidence>
<evidence type="ECO:0000256" key="7">
    <source>
        <dbReference type="ARBA" id="ARBA00022917"/>
    </source>
</evidence>
<evidence type="ECO:0000256" key="1">
    <source>
        <dbReference type="ARBA" id="ARBA00008226"/>
    </source>
</evidence>
<organism evidence="13 14">
    <name type="scientific">Candidatus Fimihabitans intestinipullorum</name>
    <dbReference type="NCBI Taxonomy" id="2840820"/>
    <lineage>
        <taxon>Bacteria</taxon>
        <taxon>Bacillati</taxon>
        <taxon>Mycoplasmatota</taxon>
        <taxon>Mycoplasmatota incertae sedis</taxon>
        <taxon>Candidatus Fimihabitans</taxon>
    </lineage>
</organism>
<dbReference type="CDD" id="cd00775">
    <property type="entry name" value="LysRS_core"/>
    <property type="match status" value="1"/>
</dbReference>
<keyword evidence="3 10" id="KW-0436">Ligase</keyword>
<feature type="domain" description="Aminoacyl-transfer RNA synthetases class-II family profile" evidence="12">
    <location>
        <begin position="178"/>
        <end position="487"/>
    </location>
</feature>
<comment type="similarity">
    <text evidence="1 10">Belongs to the class-II aminoacyl-tRNA synthetase family.</text>
</comment>
<dbReference type="InterPro" id="IPR018149">
    <property type="entry name" value="Lys-tRNA-synth_II_C"/>
</dbReference>
<gene>
    <name evidence="10 13" type="primary">lysS</name>
    <name evidence="13" type="ORF">IAD49_02335</name>
</gene>
<dbReference type="InterPro" id="IPR004365">
    <property type="entry name" value="NA-bd_OB_tRNA"/>
</dbReference>
<protein>
    <recommendedName>
        <fullName evidence="10">Lysine--tRNA ligase</fullName>
        <ecNumber evidence="10">6.1.1.6</ecNumber>
    </recommendedName>
    <alternativeName>
        <fullName evidence="10">Lysyl-tRNA synthetase</fullName>
        <shortName evidence="10">LysRS</shortName>
    </alternativeName>
</protein>
<comment type="caution">
    <text evidence="13">The sequence shown here is derived from an EMBL/GenBank/DDBJ whole genome shotgun (WGS) entry which is preliminary data.</text>
</comment>
<dbReference type="Gene3D" id="2.40.50.140">
    <property type="entry name" value="Nucleic acid-binding proteins"/>
    <property type="match status" value="1"/>
</dbReference>
<keyword evidence="7 10" id="KW-0648">Protein biosynthesis</keyword>
<feature type="binding site" evidence="10">
    <location>
        <position position="410"/>
    </location>
    <ligand>
        <name>Mg(2+)</name>
        <dbReference type="ChEBI" id="CHEBI:18420"/>
        <label>2</label>
    </ligand>
</feature>
<dbReference type="CDD" id="cd04322">
    <property type="entry name" value="LysRS_N"/>
    <property type="match status" value="1"/>
</dbReference>
<dbReference type="Pfam" id="PF01336">
    <property type="entry name" value="tRNA_anti-codon"/>
    <property type="match status" value="1"/>
</dbReference>
<evidence type="ECO:0000313" key="14">
    <source>
        <dbReference type="Proteomes" id="UP000824087"/>
    </source>
</evidence>
<dbReference type="SUPFAM" id="SSF55681">
    <property type="entry name" value="Class II aaRS and biotin synthetases"/>
    <property type="match status" value="1"/>
</dbReference>
<dbReference type="InterPro" id="IPR012340">
    <property type="entry name" value="NA-bd_OB-fold"/>
</dbReference>
<keyword evidence="10 11" id="KW-0460">Magnesium</keyword>
<feature type="binding site" evidence="10">
    <location>
        <position position="410"/>
    </location>
    <ligand>
        <name>Mg(2+)</name>
        <dbReference type="ChEBI" id="CHEBI:18420"/>
        <label>1</label>
    </ligand>
</feature>
<evidence type="ECO:0000256" key="5">
    <source>
        <dbReference type="ARBA" id="ARBA00022741"/>
    </source>
</evidence>
<keyword evidence="8 10" id="KW-0030">Aminoacyl-tRNA synthetase</keyword>
<dbReference type="GO" id="GO:0004824">
    <property type="term" value="F:lysine-tRNA ligase activity"/>
    <property type="evidence" value="ECO:0007669"/>
    <property type="project" value="UniProtKB-UniRule"/>
</dbReference>
<name>A0A9D1L3A3_9BACT</name>
<dbReference type="PRINTS" id="PR00982">
    <property type="entry name" value="TRNASYNTHLYS"/>
</dbReference>
<dbReference type="GO" id="GO:0005524">
    <property type="term" value="F:ATP binding"/>
    <property type="evidence" value="ECO:0007669"/>
    <property type="project" value="UniProtKB-UniRule"/>
</dbReference>
<dbReference type="InterPro" id="IPR002313">
    <property type="entry name" value="Lys-tRNA-ligase_II"/>
</dbReference>
<evidence type="ECO:0000256" key="8">
    <source>
        <dbReference type="ARBA" id="ARBA00023146"/>
    </source>
</evidence>
<dbReference type="Pfam" id="PF00152">
    <property type="entry name" value="tRNA-synt_2"/>
    <property type="match status" value="1"/>
</dbReference>
<dbReference type="SUPFAM" id="SSF50249">
    <property type="entry name" value="Nucleic acid-binding proteins"/>
    <property type="match status" value="1"/>
</dbReference>
<keyword evidence="5 10" id="KW-0547">Nucleotide-binding</keyword>
<dbReference type="GO" id="GO:0000049">
    <property type="term" value="F:tRNA binding"/>
    <property type="evidence" value="ECO:0007669"/>
    <property type="project" value="TreeGrafter"/>
</dbReference>
<reference evidence="13" key="2">
    <citation type="journal article" date="2021" name="PeerJ">
        <title>Extensive microbial diversity within the chicken gut microbiome revealed by metagenomics and culture.</title>
        <authorList>
            <person name="Gilroy R."/>
            <person name="Ravi A."/>
            <person name="Getino M."/>
            <person name="Pursley I."/>
            <person name="Horton D.L."/>
            <person name="Alikhan N.F."/>
            <person name="Baker D."/>
            <person name="Gharbi K."/>
            <person name="Hall N."/>
            <person name="Watson M."/>
            <person name="Adriaenssens E.M."/>
            <person name="Foster-Nyarko E."/>
            <person name="Jarju S."/>
            <person name="Secka A."/>
            <person name="Antonio M."/>
            <person name="Oren A."/>
            <person name="Chaudhuri R.R."/>
            <person name="La Ragione R."/>
            <person name="Hildebrand F."/>
            <person name="Pallen M.J."/>
        </authorList>
    </citation>
    <scope>NUCLEOTIDE SEQUENCE</scope>
    <source>
        <strain evidence="13">CHK197-8231</strain>
    </source>
</reference>
<dbReference type="HAMAP" id="MF_00252">
    <property type="entry name" value="Lys_tRNA_synth_class2"/>
    <property type="match status" value="1"/>
</dbReference>
<dbReference type="EMBL" id="DVML01000012">
    <property type="protein sequence ID" value="HIU22401.1"/>
    <property type="molecule type" value="Genomic_DNA"/>
</dbReference>
<dbReference type="InterPro" id="IPR044136">
    <property type="entry name" value="Lys-tRNA-ligase_II_N"/>
</dbReference>
<accession>A0A9D1L3A3</accession>
<dbReference type="PANTHER" id="PTHR42918:SF15">
    <property type="entry name" value="LYSINE--TRNA LIGASE, CHLOROPLASTIC_MITOCHONDRIAL"/>
    <property type="match status" value="1"/>
</dbReference>
<dbReference type="GO" id="GO:0005829">
    <property type="term" value="C:cytosol"/>
    <property type="evidence" value="ECO:0007669"/>
    <property type="project" value="TreeGrafter"/>
</dbReference>
<dbReference type="EC" id="6.1.1.6" evidence="10"/>
<dbReference type="PROSITE" id="PS50862">
    <property type="entry name" value="AA_TRNA_LIGASE_II"/>
    <property type="match status" value="1"/>
</dbReference>
<dbReference type="InterPro" id="IPR004364">
    <property type="entry name" value="Aa-tRNA-synt_II"/>
</dbReference>
<comment type="catalytic activity">
    <reaction evidence="9 10 11">
        <text>tRNA(Lys) + L-lysine + ATP = L-lysyl-tRNA(Lys) + AMP + diphosphate</text>
        <dbReference type="Rhea" id="RHEA:20792"/>
        <dbReference type="Rhea" id="RHEA-COMP:9696"/>
        <dbReference type="Rhea" id="RHEA-COMP:9697"/>
        <dbReference type="ChEBI" id="CHEBI:30616"/>
        <dbReference type="ChEBI" id="CHEBI:32551"/>
        <dbReference type="ChEBI" id="CHEBI:33019"/>
        <dbReference type="ChEBI" id="CHEBI:78442"/>
        <dbReference type="ChEBI" id="CHEBI:78529"/>
        <dbReference type="ChEBI" id="CHEBI:456215"/>
        <dbReference type="EC" id="6.1.1.6"/>
    </reaction>
</comment>
<comment type="subunit">
    <text evidence="2 10">Homodimer.</text>
</comment>
<dbReference type="GO" id="GO:0000287">
    <property type="term" value="F:magnesium ion binding"/>
    <property type="evidence" value="ECO:0007669"/>
    <property type="project" value="UniProtKB-UniRule"/>
</dbReference>
<keyword evidence="6 10" id="KW-0067">ATP-binding</keyword>
<evidence type="ECO:0000256" key="4">
    <source>
        <dbReference type="ARBA" id="ARBA00022723"/>
    </source>
</evidence>
<evidence type="ECO:0000256" key="2">
    <source>
        <dbReference type="ARBA" id="ARBA00011738"/>
    </source>
</evidence>
<dbReference type="NCBIfam" id="TIGR00499">
    <property type="entry name" value="lysS_bact"/>
    <property type="match status" value="1"/>
</dbReference>
<proteinExistence type="inferred from homology"/>
<evidence type="ECO:0000259" key="12">
    <source>
        <dbReference type="PROSITE" id="PS50862"/>
    </source>
</evidence>
<evidence type="ECO:0000313" key="13">
    <source>
        <dbReference type="EMBL" id="HIU22401.1"/>
    </source>
</evidence>
<comment type="subcellular location">
    <subcellularLocation>
        <location evidence="10">Cytoplasm</location>
    </subcellularLocation>
</comment>
<dbReference type="PANTHER" id="PTHR42918">
    <property type="entry name" value="LYSYL-TRNA SYNTHETASE"/>
    <property type="match status" value="1"/>
</dbReference>
<dbReference type="InterPro" id="IPR006195">
    <property type="entry name" value="aa-tRNA-synth_II"/>
</dbReference>
<reference evidence="13" key="1">
    <citation type="submission" date="2020-10" db="EMBL/GenBank/DDBJ databases">
        <authorList>
            <person name="Gilroy R."/>
        </authorList>
    </citation>
    <scope>NUCLEOTIDE SEQUENCE</scope>
    <source>
        <strain evidence="13">CHK197-8231</strain>
    </source>
</reference>
<dbReference type="Proteomes" id="UP000824087">
    <property type="component" value="Unassembled WGS sequence"/>
</dbReference>
<comment type="cofactor">
    <cofactor evidence="10 11">
        <name>Mg(2+)</name>
        <dbReference type="ChEBI" id="CHEBI:18420"/>
    </cofactor>
    <text evidence="10 11">Binds 3 Mg(2+) ions per subunit.</text>
</comment>
<keyword evidence="4 10" id="KW-0479">Metal-binding</keyword>
<dbReference type="AlphaFoldDB" id="A0A9D1L3A3"/>
<sequence length="494" mass="57240">MREFSEQELVRREKLDFLRERGLDPFGHRFDVDSNSKEIYEKYGDKTKEELHEVEIPVVIAGRIMTRRRKGKVGFMHIQDKYGQIQIYVRQDVIGEENYEIFKKADLGDIVGIKGTVFRTDMGELSVKANEYIHLVKALRPLPEKYHGLTDTEERFRRRYVDLIMNEESRRVAFTRPKIIRSIQHYLDNLGYTEVETPVLGTILGGAAARPFITHHNTLNIDMYLRIATELSLKRLLVGGMDAVYEIGRLFRNEGMDRNHNPEFTTIEVYKAYSDLEGMMELTEGIVSNAAMEVNGTYELDWKGHHISLAPKFKRVHMVDAIKEVCGVDFFQDMSLEDAKKLAREHEIEVEEHFGYGHIVNAFFEKYVEETIVDPTFVYGHPVEISPLAKKDPKDPRFTERFELFICGSEYANAFTELNDPIDQYERFLNQMKERELGNDEANEMDIDFVEALEYGMPPAGGMGMGIDRLVMLLTGSETIREVILFPTMKLKDE</sequence>
<evidence type="ECO:0000256" key="9">
    <source>
        <dbReference type="ARBA" id="ARBA00048573"/>
    </source>
</evidence>
<evidence type="ECO:0000256" key="6">
    <source>
        <dbReference type="ARBA" id="ARBA00022840"/>
    </source>
</evidence>
<feature type="binding site" evidence="10">
    <location>
        <position position="403"/>
    </location>
    <ligand>
        <name>Mg(2+)</name>
        <dbReference type="ChEBI" id="CHEBI:18420"/>
        <label>1</label>
    </ligand>
</feature>
<dbReference type="GO" id="GO:0006430">
    <property type="term" value="P:lysyl-tRNA aminoacylation"/>
    <property type="evidence" value="ECO:0007669"/>
    <property type="project" value="UniProtKB-UniRule"/>
</dbReference>